<evidence type="ECO:0000256" key="3">
    <source>
        <dbReference type="ARBA" id="ARBA00022741"/>
    </source>
</evidence>
<dbReference type="RefSeq" id="WP_251501279.1">
    <property type="nucleotide sequence ID" value="NZ_CAJSLV010000114.1"/>
</dbReference>
<dbReference type="SMART" id="SM00382">
    <property type="entry name" value="AAA"/>
    <property type="match status" value="1"/>
</dbReference>
<accession>A0A9W4GVX9</accession>
<evidence type="ECO:0000313" key="9">
    <source>
        <dbReference type="EMBL" id="CAG6399057.1"/>
    </source>
</evidence>
<gene>
    <name evidence="9" type="primary">ssuB</name>
    <name evidence="9" type="ORF">SCOCK_80212</name>
</gene>
<keyword evidence="2" id="KW-1003">Cell membrane</keyword>
<protein>
    <submittedName>
        <fullName evidence="9">Aliphatic sulfonate ABC transporter (ATP-binding protein)</fullName>
    </submittedName>
</protein>
<keyword evidence="1" id="KW-0813">Transport</keyword>
<organism evidence="9 10">
    <name type="scientific">Actinacidiphila cocklensis</name>
    <dbReference type="NCBI Taxonomy" id="887465"/>
    <lineage>
        <taxon>Bacteria</taxon>
        <taxon>Bacillati</taxon>
        <taxon>Actinomycetota</taxon>
        <taxon>Actinomycetes</taxon>
        <taxon>Kitasatosporales</taxon>
        <taxon>Streptomycetaceae</taxon>
        <taxon>Actinacidiphila</taxon>
    </lineage>
</organism>
<evidence type="ECO:0000256" key="4">
    <source>
        <dbReference type="ARBA" id="ARBA00022840"/>
    </source>
</evidence>
<dbReference type="EMBL" id="CAJSLV010000114">
    <property type="protein sequence ID" value="CAG6399057.1"/>
    <property type="molecule type" value="Genomic_DNA"/>
</dbReference>
<keyword evidence="10" id="KW-1185">Reference proteome</keyword>
<evidence type="ECO:0000259" key="8">
    <source>
        <dbReference type="PROSITE" id="PS50893"/>
    </source>
</evidence>
<dbReference type="PROSITE" id="PS50893">
    <property type="entry name" value="ABC_TRANSPORTER_2"/>
    <property type="match status" value="1"/>
</dbReference>
<name>A0A9W4GVX9_9ACTN</name>
<dbReference type="GO" id="GO:0005524">
    <property type="term" value="F:ATP binding"/>
    <property type="evidence" value="ECO:0007669"/>
    <property type="project" value="UniProtKB-KW"/>
</dbReference>
<dbReference type="InterPro" id="IPR027417">
    <property type="entry name" value="P-loop_NTPase"/>
</dbReference>
<feature type="domain" description="ABC transporter" evidence="8">
    <location>
        <begin position="27"/>
        <end position="242"/>
    </location>
</feature>
<evidence type="ECO:0000256" key="6">
    <source>
        <dbReference type="ARBA" id="ARBA00023136"/>
    </source>
</evidence>
<dbReference type="InterPro" id="IPR003439">
    <property type="entry name" value="ABC_transporter-like_ATP-bd"/>
</dbReference>
<dbReference type="PROSITE" id="PS00211">
    <property type="entry name" value="ABC_TRANSPORTER_1"/>
    <property type="match status" value="1"/>
</dbReference>
<dbReference type="Proteomes" id="UP001152519">
    <property type="component" value="Unassembled WGS sequence"/>
</dbReference>
<evidence type="ECO:0000256" key="5">
    <source>
        <dbReference type="ARBA" id="ARBA00022967"/>
    </source>
</evidence>
<dbReference type="PANTHER" id="PTHR42788:SF17">
    <property type="entry name" value="ALIPHATIC SULFONATES IMPORT ATP-BINDING PROTEIN SSUB"/>
    <property type="match status" value="1"/>
</dbReference>
<dbReference type="AlphaFoldDB" id="A0A9W4GVX9"/>
<keyword evidence="4" id="KW-0067">ATP-binding</keyword>
<dbReference type="Pfam" id="PF00005">
    <property type="entry name" value="ABC_tran"/>
    <property type="match status" value="1"/>
</dbReference>
<evidence type="ECO:0000256" key="1">
    <source>
        <dbReference type="ARBA" id="ARBA00022448"/>
    </source>
</evidence>
<dbReference type="SUPFAM" id="SSF52540">
    <property type="entry name" value="P-loop containing nucleoside triphosphate hydrolases"/>
    <property type="match status" value="1"/>
</dbReference>
<sequence length="269" mass="28883">MSGTLAGTGRQQHSAPGDPAGGSRAAVRIRGLRRTFGIRDVLDGLDLDIAQGEFLALLGASGTGKTTLLRILGALDRHDAGTVLVPETRTVVFQEPRLVPSKKVLANVTVALPRGADTRETGRRALAEVGLDRHADAWPATLSGGEAQRVALARALIREPELLLLDEPFAALDALTRLRMHDLVGELCRRHRPAVLLVTHDVDEAIRLADRVAVLRDGRLATDERIAIGHPRDSADPRFAALRTRLLTELGVHRAPADHAPTPAKELPA</sequence>
<evidence type="ECO:0000256" key="7">
    <source>
        <dbReference type="SAM" id="MobiDB-lite"/>
    </source>
</evidence>
<feature type="compositionally biased region" description="Polar residues" evidence="7">
    <location>
        <begin position="1"/>
        <end position="14"/>
    </location>
</feature>
<feature type="region of interest" description="Disordered" evidence="7">
    <location>
        <begin position="1"/>
        <end position="24"/>
    </location>
</feature>
<dbReference type="InterPro" id="IPR003593">
    <property type="entry name" value="AAA+_ATPase"/>
</dbReference>
<dbReference type="PANTHER" id="PTHR42788">
    <property type="entry name" value="TAURINE IMPORT ATP-BINDING PROTEIN-RELATED"/>
    <property type="match status" value="1"/>
</dbReference>
<comment type="caution">
    <text evidence="9">The sequence shown here is derived from an EMBL/GenBank/DDBJ whole genome shotgun (WGS) entry which is preliminary data.</text>
</comment>
<reference evidence="9" key="1">
    <citation type="submission" date="2021-05" db="EMBL/GenBank/DDBJ databases">
        <authorList>
            <person name="Arsene-Ploetze F."/>
        </authorList>
    </citation>
    <scope>NUCLEOTIDE SEQUENCE</scope>
    <source>
        <strain evidence="9">DSM 42138</strain>
    </source>
</reference>
<keyword evidence="3" id="KW-0547">Nucleotide-binding</keyword>
<keyword evidence="5" id="KW-1278">Translocase</keyword>
<dbReference type="InterPro" id="IPR050166">
    <property type="entry name" value="ABC_transporter_ATP-bind"/>
</dbReference>
<proteinExistence type="predicted"/>
<dbReference type="Gene3D" id="3.40.50.300">
    <property type="entry name" value="P-loop containing nucleotide triphosphate hydrolases"/>
    <property type="match status" value="1"/>
</dbReference>
<dbReference type="InterPro" id="IPR017871">
    <property type="entry name" value="ABC_transporter-like_CS"/>
</dbReference>
<dbReference type="GO" id="GO:0016887">
    <property type="term" value="F:ATP hydrolysis activity"/>
    <property type="evidence" value="ECO:0007669"/>
    <property type="project" value="InterPro"/>
</dbReference>
<evidence type="ECO:0000313" key="10">
    <source>
        <dbReference type="Proteomes" id="UP001152519"/>
    </source>
</evidence>
<keyword evidence="6" id="KW-0472">Membrane</keyword>
<evidence type="ECO:0000256" key="2">
    <source>
        <dbReference type="ARBA" id="ARBA00022475"/>
    </source>
</evidence>